<evidence type="ECO:0000256" key="3">
    <source>
        <dbReference type="ARBA" id="ARBA00022490"/>
    </source>
</evidence>
<dbReference type="Pfam" id="PF00031">
    <property type="entry name" value="Cystatin"/>
    <property type="match status" value="1"/>
</dbReference>
<dbReference type="PANTHER" id="PTHR11414">
    <property type="entry name" value="CYSTATIN FAMILY MEMBER"/>
    <property type="match status" value="1"/>
</dbReference>
<dbReference type="GO" id="GO:0004869">
    <property type="term" value="F:cysteine-type endopeptidase inhibitor activity"/>
    <property type="evidence" value="ECO:0007669"/>
    <property type="project" value="UniProtKB-KW"/>
</dbReference>
<protein>
    <recommendedName>
        <fullName evidence="6">Cystatin domain-containing protein</fullName>
    </recommendedName>
</protein>
<dbReference type="SUPFAM" id="SSF54403">
    <property type="entry name" value="Cystatin/monellin"/>
    <property type="match status" value="1"/>
</dbReference>
<keyword evidence="3" id="KW-0963">Cytoplasm</keyword>
<dbReference type="InterPro" id="IPR001713">
    <property type="entry name" value="Prot_inh_stefin"/>
</dbReference>
<keyword evidence="5" id="KW-0789">Thiol protease inhibitor</keyword>
<proteinExistence type="inferred from homology"/>
<dbReference type="InterPro" id="IPR046350">
    <property type="entry name" value="Cystatin_sf"/>
</dbReference>
<evidence type="ECO:0000259" key="6">
    <source>
        <dbReference type="Pfam" id="PF00031"/>
    </source>
</evidence>
<dbReference type="AlphaFoldDB" id="A0A8B9GRQ4"/>
<dbReference type="Ensembl" id="ENSAMXT00005002567.1">
    <property type="protein sequence ID" value="ENSAMXP00005002310.1"/>
    <property type="gene ID" value="ENSAMXG00005001270.1"/>
</dbReference>
<evidence type="ECO:0000256" key="4">
    <source>
        <dbReference type="ARBA" id="ARBA00022690"/>
    </source>
</evidence>
<evidence type="ECO:0000256" key="2">
    <source>
        <dbReference type="ARBA" id="ARBA00009403"/>
    </source>
</evidence>
<evidence type="ECO:0000256" key="5">
    <source>
        <dbReference type="ARBA" id="ARBA00022704"/>
    </source>
</evidence>
<organism evidence="7 8">
    <name type="scientific">Astyanax mexicanus</name>
    <name type="common">Blind cave fish</name>
    <name type="synonym">Astyanax fasciatus mexicanus</name>
    <dbReference type="NCBI Taxonomy" id="7994"/>
    <lineage>
        <taxon>Eukaryota</taxon>
        <taxon>Metazoa</taxon>
        <taxon>Chordata</taxon>
        <taxon>Craniata</taxon>
        <taxon>Vertebrata</taxon>
        <taxon>Euteleostomi</taxon>
        <taxon>Actinopterygii</taxon>
        <taxon>Neopterygii</taxon>
        <taxon>Teleostei</taxon>
        <taxon>Ostariophysi</taxon>
        <taxon>Characiformes</taxon>
        <taxon>Characoidei</taxon>
        <taxon>Acestrorhamphidae</taxon>
        <taxon>Acestrorhamphinae</taxon>
        <taxon>Astyanax</taxon>
    </lineage>
</organism>
<keyword evidence="4" id="KW-0646">Protease inhibitor</keyword>
<reference evidence="7" key="1">
    <citation type="submission" date="2025-08" db="UniProtKB">
        <authorList>
            <consortium name="Ensembl"/>
        </authorList>
    </citation>
    <scope>IDENTIFICATION</scope>
</reference>
<accession>A0A8B9GRQ4</accession>
<dbReference type="InterPro" id="IPR000010">
    <property type="entry name" value="Cystatin_dom"/>
</dbReference>
<evidence type="ECO:0000313" key="8">
    <source>
        <dbReference type="Proteomes" id="UP000694621"/>
    </source>
</evidence>
<dbReference type="PANTHER" id="PTHR11414:SF21">
    <property type="entry name" value="CYSTATIN 14A, TANDEM DUPLICATE 1-RELATED"/>
    <property type="match status" value="1"/>
</dbReference>
<comment type="similarity">
    <text evidence="2">Belongs to the cystatin family.</text>
</comment>
<dbReference type="GO" id="GO:0005829">
    <property type="term" value="C:cytosol"/>
    <property type="evidence" value="ECO:0007669"/>
    <property type="project" value="TreeGrafter"/>
</dbReference>
<dbReference type="Proteomes" id="UP000694621">
    <property type="component" value="Unplaced"/>
</dbReference>
<name>A0A8B9GRQ4_ASTMX</name>
<evidence type="ECO:0000313" key="7">
    <source>
        <dbReference type="Ensembl" id="ENSAMXP00005002310.1"/>
    </source>
</evidence>
<dbReference type="Gene3D" id="3.10.450.10">
    <property type="match status" value="1"/>
</dbReference>
<sequence>MNTEKCGGWSAWEAADASVKQICTKIKPDVEKMAKTSFPAFEAVNYQYQIVAGKNYNIKVSVFSLNYTELLNNCKKILPFKLEYNKNNEIKLFT</sequence>
<dbReference type="PRINTS" id="PR00295">
    <property type="entry name" value="STEFINA"/>
</dbReference>
<evidence type="ECO:0000256" key="1">
    <source>
        <dbReference type="ARBA" id="ARBA00004496"/>
    </source>
</evidence>
<comment type="subcellular location">
    <subcellularLocation>
        <location evidence="1">Cytoplasm</location>
    </subcellularLocation>
</comment>
<feature type="domain" description="Cystatin" evidence="6">
    <location>
        <begin position="7"/>
        <end position="74"/>
    </location>
</feature>